<evidence type="ECO:0000256" key="2">
    <source>
        <dbReference type="ARBA" id="ARBA00023125"/>
    </source>
</evidence>
<dbReference type="PANTHER" id="PTHR30146">
    <property type="entry name" value="LACI-RELATED TRANSCRIPTIONAL REPRESSOR"/>
    <property type="match status" value="1"/>
</dbReference>
<dbReference type="Pfam" id="PF13377">
    <property type="entry name" value="Peripla_BP_3"/>
    <property type="match status" value="1"/>
</dbReference>
<dbReference type="InterPro" id="IPR018060">
    <property type="entry name" value="HTH_AraC"/>
</dbReference>
<gene>
    <name evidence="5" type="ORF">ACFSW8_05665</name>
</gene>
<accession>A0ABW4Z9S8</accession>
<evidence type="ECO:0000259" key="4">
    <source>
        <dbReference type="PROSITE" id="PS01124"/>
    </source>
</evidence>
<sequence length="388" mass="42943">MKRELPVILCLLSSRYEMPYRFLDALIELPDIGRRYSMVSIPFSAHDDPFPEIESLAFEGVVIACPLSEEVVGPLLNRGVPVVNLASEAHASIHSVALSDRALADEVVRHACYGGFEKVVFLYTTSLRESSEPVLESFLEACTEAGCDFDALGVEEKPFEVSTDRWVEAHPEFMKQLGSEEKRTLYYTFHDGRALLVVELCQRLGIDVPGAVGVLGRGDTLQVRFAPMGVSSVAMPWFRMAQSAIDLIDRGLTDGQRVRLKPGRVVLRASTVHGKEDVGELMEKVARLVEQGSQEELSVEDLARAAGVSRSTLERRYFDVHGELPSVALRRGKLQRGAQLLKETNMTVEGVAHAVGYASVRAFSVAFQKEYTVSPGRWRRTLPLSFTG</sequence>
<dbReference type="Gene3D" id="1.10.10.60">
    <property type="entry name" value="Homeodomain-like"/>
    <property type="match status" value="1"/>
</dbReference>
<dbReference type="InterPro" id="IPR009057">
    <property type="entry name" value="Homeodomain-like_sf"/>
</dbReference>
<dbReference type="Pfam" id="PF12833">
    <property type="entry name" value="HTH_18"/>
    <property type="match status" value="1"/>
</dbReference>
<evidence type="ECO:0000256" key="3">
    <source>
        <dbReference type="ARBA" id="ARBA00023163"/>
    </source>
</evidence>
<keyword evidence="2" id="KW-0238">DNA-binding</keyword>
<dbReference type="SUPFAM" id="SSF53822">
    <property type="entry name" value="Periplasmic binding protein-like I"/>
    <property type="match status" value="1"/>
</dbReference>
<protein>
    <submittedName>
        <fullName evidence="5">Helix-turn-helix domain-containing protein</fullName>
    </submittedName>
</protein>
<comment type="caution">
    <text evidence="5">The sequence shown here is derived from an EMBL/GenBank/DDBJ whole genome shotgun (WGS) entry which is preliminary data.</text>
</comment>
<feature type="domain" description="HTH araC/xylS-type" evidence="4">
    <location>
        <begin position="283"/>
        <end position="381"/>
    </location>
</feature>
<dbReference type="Gene3D" id="3.40.50.2300">
    <property type="match status" value="2"/>
</dbReference>
<dbReference type="EMBL" id="JBHUJB010000022">
    <property type="protein sequence ID" value="MFD2158377.1"/>
    <property type="molecule type" value="Genomic_DNA"/>
</dbReference>
<reference evidence="6" key="1">
    <citation type="journal article" date="2019" name="Int. J. Syst. Evol. Microbiol.">
        <title>The Global Catalogue of Microorganisms (GCM) 10K type strain sequencing project: providing services to taxonomists for standard genome sequencing and annotation.</title>
        <authorList>
            <consortium name="The Broad Institute Genomics Platform"/>
            <consortium name="The Broad Institute Genome Sequencing Center for Infectious Disease"/>
            <person name="Wu L."/>
            <person name="Ma J."/>
        </authorList>
    </citation>
    <scope>NUCLEOTIDE SEQUENCE [LARGE SCALE GENOMIC DNA]</scope>
    <source>
        <strain evidence="6">CCUG 57942</strain>
    </source>
</reference>
<proteinExistence type="predicted"/>
<dbReference type="SMART" id="SM00342">
    <property type="entry name" value="HTH_ARAC"/>
    <property type="match status" value="1"/>
</dbReference>
<dbReference type="Proteomes" id="UP001597389">
    <property type="component" value="Unassembled WGS sequence"/>
</dbReference>
<dbReference type="PROSITE" id="PS01124">
    <property type="entry name" value="HTH_ARAC_FAMILY_2"/>
    <property type="match status" value="1"/>
</dbReference>
<dbReference type="InterPro" id="IPR028082">
    <property type="entry name" value="Peripla_BP_I"/>
</dbReference>
<dbReference type="SUPFAM" id="SSF46689">
    <property type="entry name" value="Homeodomain-like"/>
    <property type="match status" value="1"/>
</dbReference>
<dbReference type="InterPro" id="IPR046335">
    <property type="entry name" value="LacI/GalR-like_sensor"/>
</dbReference>
<name>A0ABW4Z9S8_9BACT</name>
<evidence type="ECO:0000313" key="6">
    <source>
        <dbReference type="Proteomes" id="UP001597389"/>
    </source>
</evidence>
<keyword evidence="1" id="KW-0805">Transcription regulation</keyword>
<evidence type="ECO:0000313" key="5">
    <source>
        <dbReference type="EMBL" id="MFD2158377.1"/>
    </source>
</evidence>
<dbReference type="RefSeq" id="WP_377177677.1">
    <property type="nucleotide sequence ID" value="NZ_JBHUJB010000022.1"/>
</dbReference>
<organism evidence="5 6">
    <name type="scientific">Rubritalea tangerina</name>
    <dbReference type="NCBI Taxonomy" id="430798"/>
    <lineage>
        <taxon>Bacteria</taxon>
        <taxon>Pseudomonadati</taxon>
        <taxon>Verrucomicrobiota</taxon>
        <taxon>Verrucomicrobiia</taxon>
        <taxon>Verrucomicrobiales</taxon>
        <taxon>Rubritaleaceae</taxon>
        <taxon>Rubritalea</taxon>
    </lineage>
</organism>
<evidence type="ECO:0000256" key="1">
    <source>
        <dbReference type="ARBA" id="ARBA00023015"/>
    </source>
</evidence>
<keyword evidence="3" id="KW-0804">Transcription</keyword>
<dbReference type="PANTHER" id="PTHR30146:SF109">
    <property type="entry name" value="HTH-TYPE TRANSCRIPTIONAL REGULATOR GALS"/>
    <property type="match status" value="1"/>
</dbReference>
<keyword evidence="6" id="KW-1185">Reference proteome</keyword>